<dbReference type="InterPro" id="IPR036611">
    <property type="entry name" value="Trigger_fac_ribosome-bd_sf"/>
</dbReference>
<dbReference type="InterPro" id="IPR005215">
    <property type="entry name" value="Trig_fac"/>
</dbReference>
<dbReference type="PANTHER" id="PTHR30560:SF3">
    <property type="entry name" value="TRIGGER FACTOR-LIKE PROTEIN TIG, CHLOROPLASTIC"/>
    <property type="match status" value="1"/>
</dbReference>
<sequence length="453" mass="51830">MKVSFDCPDKINGLLTVTIEEDDYKNDVEKELKNYRKHANVPGFRPGQVPMGLIRRQYGNAVKMDVVNHKLSDEVNKYIQDNKISMLGMPMGSEKQKPVDLEKEAPYTFMFDIAVAPEFDIELTDKDTIDYYDITVDDKLIDQQVEGFASRFGSYQKAEEYKEGDVLKGDLRELDAEGNTKEGGLKVEGATVMPQYLKDNDQKKLFEGAKAGDIITFNPHKAYAGGAEVATLLKVNREKKDEYQGEFSYQITEVQHFEKHAVNQELFDQVFGKDEVKDEKAFREKIREGVKQQLTTDEDFRFLQDLRKYVEEKVGQLTYPDALLKRVLKENNKDKDDEFINKNYEASLKDLTWSLAKDKLGAKVGIKVNDDDVKNVAREIARAQFAQYGMQNVGDEYVDNYANELLKQKGTTNQFAERALDEKLVAALKPVVKLNHKEISLEDFNKMVTAEQA</sequence>
<dbReference type="RefSeq" id="WP_007573464.1">
    <property type="nucleotide sequence ID" value="NZ_BPTS01000001.1"/>
</dbReference>
<dbReference type="PANTHER" id="PTHR30560">
    <property type="entry name" value="TRIGGER FACTOR CHAPERONE AND PEPTIDYL-PROLYL CIS/TRANS ISOMERASE"/>
    <property type="match status" value="1"/>
</dbReference>
<dbReference type="EMBL" id="GL945017">
    <property type="protein sequence ID" value="EGN56379.1"/>
    <property type="molecule type" value="Genomic_DNA"/>
</dbReference>
<proteinExistence type="predicted"/>
<dbReference type="InterPro" id="IPR027304">
    <property type="entry name" value="Trigger_fact/SurA_dom_sf"/>
</dbReference>
<dbReference type="NCBIfam" id="TIGR00115">
    <property type="entry name" value="tig"/>
    <property type="match status" value="1"/>
</dbReference>
<protein>
    <submittedName>
        <fullName evidence="2">Trigger factor</fullName>
    </submittedName>
</protein>
<reference evidence="3" key="1">
    <citation type="journal article" date="2011" name="Stand. Genomic Sci.">
        <title>Non-contiguous finished genome sequence of the opportunistic oral pathogen Prevotella multisaccharivorax type strain (PPPA20).</title>
        <authorList>
            <person name="Pati A."/>
            <person name="Gronow S."/>
            <person name="Lu M."/>
            <person name="Lapidus A."/>
            <person name="Nolan M."/>
            <person name="Lucas S."/>
            <person name="Hammon N."/>
            <person name="Deshpande S."/>
            <person name="Cheng J.F."/>
            <person name="Tapia R."/>
            <person name="Han C."/>
            <person name="Goodwin L."/>
            <person name="Pitluck S."/>
            <person name="Liolios K."/>
            <person name="Pagani I."/>
            <person name="Mavromatis K."/>
            <person name="Mikhailova N."/>
            <person name="Huntemann M."/>
            <person name="Chen A."/>
            <person name="Palaniappan K."/>
            <person name="Land M."/>
            <person name="Hauser L."/>
            <person name="Detter J.C."/>
            <person name="Brambilla E.M."/>
            <person name="Rohde M."/>
            <person name="Goker M."/>
            <person name="Woyke T."/>
            <person name="Bristow J."/>
            <person name="Eisen J.A."/>
            <person name="Markowitz V."/>
            <person name="Hugenholtz P."/>
            <person name="Kyrpides N.C."/>
            <person name="Klenk H.P."/>
            <person name="Ivanova N."/>
        </authorList>
    </citation>
    <scope>NUCLEOTIDE SEQUENCE [LARGE SCALE GENOMIC DNA]</scope>
    <source>
        <strain evidence="3">DSM 17128</strain>
    </source>
</reference>
<organism evidence="2 3">
    <name type="scientific">Hallella multisaccharivorax DSM 17128</name>
    <dbReference type="NCBI Taxonomy" id="688246"/>
    <lineage>
        <taxon>Bacteria</taxon>
        <taxon>Pseudomonadati</taxon>
        <taxon>Bacteroidota</taxon>
        <taxon>Bacteroidia</taxon>
        <taxon>Bacteroidales</taxon>
        <taxon>Prevotellaceae</taxon>
        <taxon>Hallella</taxon>
    </lineage>
</organism>
<name>F8N7F2_9BACT</name>
<evidence type="ECO:0000259" key="1">
    <source>
        <dbReference type="Pfam" id="PF05697"/>
    </source>
</evidence>
<dbReference type="InterPro" id="IPR008881">
    <property type="entry name" value="Trigger_fac_ribosome-bd_bac"/>
</dbReference>
<feature type="domain" description="Trigger factor ribosome-binding bacterial" evidence="1">
    <location>
        <begin position="1"/>
        <end position="146"/>
    </location>
</feature>
<evidence type="ECO:0000313" key="3">
    <source>
        <dbReference type="Proteomes" id="UP000002772"/>
    </source>
</evidence>
<dbReference type="GO" id="GO:0043335">
    <property type="term" value="P:protein unfolding"/>
    <property type="evidence" value="ECO:0007669"/>
    <property type="project" value="TreeGrafter"/>
</dbReference>
<dbReference type="InterPro" id="IPR037041">
    <property type="entry name" value="Trigger_fac_C_sf"/>
</dbReference>
<dbReference type="OrthoDB" id="9767721at2"/>
<dbReference type="GO" id="GO:0051083">
    <property type="term" value="P:'de novo' cotranslational protein folding"/>
    <property type="evidence" value="ECO:0007669"/>
    <property type="project" value="TreeGrafter"/>
</dbReference>
<dbReference type="GO" id="GO:0003755">
    <property type="term" value="F:peptidyl-prolyl cis-trans isomerase activity"/>
    <property type="evidence" value="ECO:0007669"/>
    <property type="project" value="TreeGrafter"/>
</dbReference>
<dbReference type="AlphaFoldDB" id="F8N7F2"/>
<dbReference type="PIRSF" id="PIRSF003095">
    <property type="entry name" value="Trigger_factor"/>
    <property type="match status" value="1"/>
</dbReference>
<accession>F8N7F2</accession>
<dbReference type="SUPFAM" id="SSF102735">
    <property type="entry name" value="Trigger factor ribosome-binding domain"/>
    <property type="match status" value="1"/>
</dbReference>
<keyword evidence="3" id="KW-1185">Reference proteome</keyword>
<dbReference type="GO" id="GO:0044183">
    <property type="term" value="F:protein folding chaperone"/>
    <property type="evidence" value="ECO:0007669"/>
    <property type="project" value="TreeGrafter"/>
</dbReference>
<dbReference type="SUPFAM" id="SSF109998">
    <property type="entry name" value="Triger factor/SurA peptide-binding domain-like"/>
    <property type="match status" value="1"/>
</dbReference>
<dbReference type="GO" id="GO:0043022">
    <property type="term" value="F:ribosome binding"/>
    <property type="evidence" value="ECO:0007669"/>
    <property type="project" value="TreeGrafter"/>
</dbReference>
<dbReference type="GO" id="GO:0015031">
    <property type="term" value="P:protein transport"/>
    <property type="evidence" value="ECO:0007669"/>
    <property type="project" value="InterPro"/>
</dbReference>
<dbReference type="STRING" id="688246.Premu_0924"/>
<dbReference type="Gene3D" id="3.30.70.1050">
    <property type="entry name" value="Trigger factor ribosome-binding domain"/>
    <property type="match status" value="1"/>
</dbReference>
<dbReference type="HOGENOM" id="CLU_045516_0_0_10"/>
<dbReference type="Gene3D" id="1.10.3120.10">
    <property type="entry name" value="Trigger factor, C-terminal domain"/>
    <property type="match status" value="1"/>
</dbReference>
<gene>
    <name evidence="2" type="ORF">Premu_0924</name>
</gene>
<dbReference type="Pfam" id="PF05697">
    <property type="entry name" value="Trigger_N"/>
    <property type="match status" value="1"/>
</dbReference>
<dbReference type="Proteomes" id="UP000002772">
    <property type="component" value="Unassembled WGS sequence"/>
</dbReference>
<evidence type="ECO:0000313" key="2">
    <source>
        <dbReference type="EMBL" id="EGN56379.1"/>
    </source>
</evidence>
<dbReference type="eggNOG" id="COG0544">
    <property type="taxonomic scope" value="Bacteria"/>
</dbReference>